<proteinExistence type="predicted"/>
<dbReference type="GO" id="GO:0003824">
    <property type="term" value="F:catalytic activity"/>
    <property type="evidence" value="ECO:0007669"/>
    <property type="project" value="InterPro"/>
</dbReference>
<dbReference type="AlphaFoldDB" id="A0AAV5HPX4"/>
<gene>
    <name evidence="2" type="ORF">SLEP1_g4808</name>
</gene>
<dbReference type="Pfam" id="PF00078">
    <property type="entry name" value="RVT_1"/>
    <property type="match status" value="1"/>
</dbReference>
<sequence>MDQTRILAWNCRGLGDTSAISELKKLCFQHKPSIIFLSETKRTAMEMTSIRPDLGFDQCFAVDCVGRGGGLAMLWRDDFSLTISTFSQSHIDVEIVDPGGGKWRLTGFYGRPEAARREESWTLLKSLKAASSQPWLCLGDFNEILRQSEKAGGNQRPYKQMEVFAEALNFCDFKEMGFKGPQFTFIRKMHDNIIKERLDRVLMNPGWSGMFPGAFSHHLLALKSDHAPILVIATKTMNGFQHKRTKLFRFENYWIKDPDSQDNSLGRMEALEQELNDWQRREEVLWKQRSRVQWLKEGDKNTAFFHNRASARHKKNHIAGLLDDRGSLVTDKRGVEGLCIKYFRDLFTSKYTGPNSSILSALQGRVSPLMANNLDRDFTSSESAFVPGRLIYDNIMVAIEAIHHLKNKKVGRRGHMAIKLDLSKAFDKVEWNFLEDTMRAMGFPERWINRVMTCVRTVEYSVLINGCPTKKFTPSRGIRQGDPLSLFLFLLCAEGLSALLSRAIRRGDLKGLTLCRGCPCLSHLFFADDSLLFGEASVQEATKLLEILKEYEGVSGQQINLDKSSIFFSSNTSNVVQQGVMQTLNISKVIADDKYLGLPLIIGRKKAICFDSIRERVWSKIKGWKTKLLSRAGREILIKAVVQAIPTYCMGCFKLPQNFLLSLNSIISNFWWGDNTDRRRIHWLRWDLVCKPKRFGGLGFRDFRAFNLAMLAKQSWRLMQDRTTLCYQILRAKYFPNGDVLGASVGAKASMVWRGVVDGLGILKLGFTWRIGTGQDIRLWRDNWLPSGAIPRPRSALIQQDMDDRVSAFIDVNTGC</sequence>
<dbReference type="EMBL" id="BPVZ01000004">
    <property type="protein sequence ID" value="GKU90863.1"/>
    <property type="molecule type" value="Genomic_DNA"/>
</dbReference>
<dbReference type="InterPro" id="IPR005135">
    <property type="entry name" value="Endo/exonuclease/phosphatase"/>
</dbReference>
<feature type="domain" description="Reverse transcriptase" evidence="1">
    <location>
        <begin position="310"/>
        <end position="600"/>
    </location>
</feature>
<comment type="caution">
    <text evidence="2">The sequence shown here is derived from an EMBL/GenBank/DDBJ whole genome shotgun (WGS) entry which is preliminary data.</text>
</comment>
<dbReference type="PANTHER" id="PTHR33116">
    <property type="entry name" value="REVERSE TRANSCRIPTASE ZINC-BINDING DOMAIN-CONTAINING PROTEIN-RELATED-RELATED"/>
    <property type="match status" value="1"/>
</dbReference>
<dbReference type="InterPro" id="IPR000477">
    <property type="entry name" value="RT_dom"/>
</dbReference>
<dbReference type="Proteomes" id="UP001054252">
    <property type="component" value="Unassembled WGS sequence"/>
</dbReference>
<keyword evidence="3" id="KW-1185">Reference proteome</keyword>
<dbReference type="PROSITE" id="PS50878">
    <property type="entry name" value="RT_POL"/>
    <property type="match status" value="1"/>
</dbReference>
<reference evidence="2 3" key="1">
    <citation type="journal article" date="2021" name="Commun. Biol.">
        <title>The genome of Shorea leprosula (Dipterocarpaceae) highlights the ecological relevance of drought in aseasonal tropical rainforests.</title>
        <authorList>
            <person name="Ng K.K.S."/>
            <person name="Kobayashi M.J."/>
            <person name="Fawcett J.A."/>
            <person name="Hatakeyama M."/>
            <person name="Paape T."/>
            <person name="Ng C.H."/>
            <person name="Ang C.C."/>
            <person name="Tnah L.H."/>
            <person name="Lee C.T."/>
            <person name="Nishiyama T."/>
            <person name="Sese J."/>
            <person name="O'Brien M.J."/>
            <person name="Copetti D."/>
            <person name="Mohd Noor M.I."/>
            <person name="Ong R.C."/>
            <person name="Putra M."/>
            <person name="Sireger I.Z."/>
            <person name="Indrioko S."/>
            <person name="Kosugi Y."/>
            <person name="Izuno A."/>
            <person name="Isagi Y."/>
            <person name="Lee S.L."/>
            <person name="Shimizu K.K."/>
        </authorList>
    </citation>
    <scope>NUCLEOTIDE SEQUENCE [LARGE SCALE GENOMIC DNA]</scope>
    <source>
        <strain evidence="2">214</strain>
    </source>
</reference>
<dbReference type="CDD" id="cd01650">
    <property type="entry name" value="RT_nLTR_like"/>
    <property type="match status" value="1"/>
</dbReference>
<accession>A0AAV5HPX4</accession>
<evidence type="ECO:0000259" key="1">
    <source>
        <dbReference type="PROSITE" id="PS50878"/>
    </source>
</evidence>
<evidence type="ECO:0000313" key="3">
    <source>
        <dbReference type="Proteomes" id="UP001054252"/>
    </source>
</evidence>
<name>A0AAV5HPX4_9ROSI</name>
<dbReference type="SUPFAM" id="SSF56672">
    <property type="entry name" value="DNA/RNA polymerases"/>
    <property type="match status" value="1"/>
</dbReference>
<dbReference type="Pfam" id="PF03372">
    <property type="entry name" value="Exo_endo_phos"/>
    <property type="match status" value="1"/>
</dbReference>
<evidence type="ECO:0000313" key="2">
    <source>
        <dbReference type="EMBL" id="GKU90863.1"/>
    </source>
</evidence>
<dbReference type="Gene3D" id="3.60.10.10">
    <property type="entry name" value="Endonuclease/exonuclease/phosphatase"/>
    <property type="match status" value="1"/>
</dbReference>
<protein>
    <recommendedName>
        <fullName evidence="1">Reverse transcriptase domain-containing protein</fullName>
    </recommendedName>
</protein>
<dbReference type="InterPro" id="IPR036691">
    <property type="entry name" value="Endo/exonu/phosph_ase_sf"/>
</dbReference>
<dbReference type="SUPFAM" id="SSF56219">
    <property type="entry name" value="DNase I-like"/>
    <property type="match status" value="1"/>
</dbReference>
<dbReference type="InterPro" id="IPR043502">
    <property type="entry name" value="DNA/RNA_pol_sf"/>
</dbReference>
<dbReference type="PANTHER" id="PTHR33116:SF86">
    <property type="entry name" value="REVERSE TRANSCRIPTASE DOMAIN-CONTAINING PROTEIN"/>
    <property type="match status" value="1"/>
</dbReference>
<organism evidence="2 3">
    <name type="scientific">Rubroshorea leprosula</name>
    <dbReference type="NCBI Taxonomy" id="152421"/>
    <lineage>
        <taxon>Eukaryota</taxon>
        <taxon>Viridiplantae</taxon>
        <taxon>Streptophyta</taxon>
        <taxon>Embryophyta</taxon>
        <taxon>Tracheophyta</taxon>
        <taxon>Spermatophyta</taxon>
        <taxon>Magnoliopsida</taxon>
        <taxon>eudicotyledons</taxon>
        <taxon>Gunneridae</taxon>
        <taxon>Pentapetalae</taxon>
        <taxon>rosids</taxon>
        <taxon>malvids</taxon>
        <taxon>Malvales</taxon>
        <taxon>Dipterocarpaceae</taxon>
        <taxon>Rubroshorea</taxon>
    </lineage>
</organism>